<dbReference type="PRINTS" id="PR01438">
    <property type="entry name" value="UNVRSLSTRESS"/>
</dbReference>
<feature type="domain" description="UspA" evidence="2">
    <location>
        <begin position="3"/>
        <end position="146"/>
    </location>
</feature>
<dbReference type="Proteomes" id="UP001595878">
    <property type="component" value="Unassembled WGS sequence"/>
</dbReference>
<reference evidence="4" key="1">
    <citation type="journal article" date="2019" name="Int. J. Syst. Evol. Microbiol.">
        <title>The Global Catalogue of Microorganisms (GCM) 10K type strain sequencing project: providing services to taxonomists for standard genome sequencing and annotation.</title>
        <authorList>
            <consortium name="The Broad Institute Genomics Platform"/>
            <consortium name="The Broad Institute Genome Sequencing Center for Infectious Disease"/>
            <person name="Wu L."/>
            <person name="Ma J."/>
        </authorList>
    </citation>
    <scope>NUCLEOTIDE SEQUENCE [LARGE SCALE GENOMIC DNA]</scope>
    <source>
        <strain evidence="4">CGMCC 4.7427</strain>
    </source>
</reference>
<dbReference type="CDD" id="cd00293">
    <property type="entry name" value="USP-like"/>
    <property type="match status" value="1"/>
</dbReference>
<comment type="caution">
    <text evidence="3">The sequence shown here is derived from an EMBL/GenBank/DDBJ whole genome shotgun (WGS) entry which is preliminary data.</text>
</comment>
<name>A0ABV9L6Y2_9FLAO</name>
<dbReference type="RefSeq" id="WP_380032652.1">
    <property type="nucleotide sequence ID" value="NZ_JBHSHB010000008.1"/>
</dbReference>
<dbReference type="Gene3D" id="3.40.50.620">
    <property type="entry name" value="HUPs"/>
    <property type="match status" value="2"/>
</dbReference>
<dbReference type="PANTHER" id="PTHR46268:SF6">
    <property type="entry name" value="UNIVERSAL STRESS PROTEIN UP12"/>
    <property type="match status" value="1"/>
</dbReference>
<dbReference type="PANTHER" id="PTHR46268">
    <property type="entry name" value="STRESS RESPONSE PROTEIN NHAX"/>
    <property type="match status" value="1"/>
</dbReference>
<dbReference type="EMBL" id="JBHSHB010000008">
    <property type="protein sequence ID" value="MFC4689876.1"/>
    <property type="molecule type" value="Genomic_DNA"/>
</dbReference>
<dbReference type="SUPFAM" id="SSF52402">
    <property type="entry name" value="Adenine nucleotide alpha hydrolases-like"/>
    <property type="match status" value="2"/>
</dbReference>
<accession>A0ABV9L6Y2</accession>
<proteinExistence type="inferred from homology"/>
<evidence type="ECO:0000259" key="2">
    <source>
        <dbReference type="Pfam" id="PF00582"/>
    </source>
</evidence>
<organism evidence="3 4">
    <name type="scientific">Dokdonia genika</name>
    <dbReference type="NCBI Taxonomy" id="308113"/>
    <lineage>
        <taxon>Bacteria</taxon>
        <taxon>Pseudomonadati</taxon>
        <taxon>Bacteroidota</taxon>
        <taxon>Flavobacteriia</taxon>
        <taxon>Flavobacteriales</taxon>
        <taxon>Flavobacteriaceae</taxon>
        <taxon>Dokdonia</taxon>
    </lineage>
</organism>
<dbReference type="InterPro" id="IPR014729">
    <property type="entry name" value="Rossmann-like_a/b/a_fold"/>
</dbReference>
<dbReference type="InterPro" id="IPR006015">
    <property type="entry name" value="Universal_stress_UspA"/>
</dbReference>
<gene>
    <name evidence="3" type="ORF">ACFO5T_05490</name>
</gene>
<protein>
    <submittedName>
        <fullName evidence="3">Universal stress protein</fullName>
    </submittedName>
</protein>
<sequence length="281" mass="32615">MIRVLIPTDFSVNSLNALTYAHMLFQEEPVTFTLLHAYEPTALQILGHQTPVRLASLYHSLKVQAIEELESLKEEILIKNEIAHHSYEVVAYGSHLNDEIKSMSDQKIDYIVMGSKGATGLKEIFIGTITHSVISYRHNIPLLVVPEKATFVIPKSIGFATDFEKPYHKEEFEPLLLLTRLWQATIRMVEVYEEHNLNQKQKEHIQDLESLLQEMKYRFHVIPKFSTLENCIHIFDEELQIDLLVMIDYPKSFFEKLMREPVIKKMSFHTSLPFLVLPAHS</sequence>
<dbReference type="InterPro" id="IPR006016">
    <property type="entry name" value="UspA"/>
</dbReference>
<keyword evidence="4" id="KW-1185">Reference proteome</keyword>
<dbReference type="Pfam" id="PF00582">
    <property type="entry name" value="Usp"/>
    <property type="match status" value="1"/>
</dbReference>
<comment type="similarity">
    <text evidence="1">Belongs to the universal stress protein A family.</text>
</comment>
<evidence type="ECO:0000313" key="4">
    <source>
        <dbReference type="Proteomes" id="UP001595878"/>
    </source>
</evidence>
<evidence type="ECO:0000313" key="3">
    <source>
        <dbReference type="EMBL" id="MFC4689876.1"/>
    </source>
</evidence>
<evidence type="ECO:0000256" key="1">
    <source>
        <dbReference type="ARBA" id="ARBA00008791"/>
    </source>
</evidence>